<keyword evidence="4" id="KW-1185">Reference proteome</keyword>
<dbReference type="InterPro" id="IPR036291">
    <property type="entry name" value="NAD(P)-bd_dom_sf"/>
</dbReference>
<protein>
    <submittedName>
        <fullName evidence="3">SDR family oxidoreductase</fullName>
    </submittedName>
</protein>
<evidence type="ECO:0000259" key="2">
    <source>
        <dbReference type="Pfam" id="PF13460"/>
    </source>
</evidence>
<dbReference type="EMBL" id="JAPNTZ010000008">
    <property type="protein sequence ID" value="MCY1140941.1"/>
    <property type="molecule type" value="Genomic_DNA"/>
</dbReference>
<name>A0ABT4B378_9ACTN</name>
<dbReference type="InterPro" id="IPR051164">
    <property type="entry name" value="NmrA-like_oxidored"/>
</dbReference>
<dbReference type="Gene3D" id="3.40.50.720">
    <property type="entry name" value="NAD(P)-binding Rossmann-like Domain"/>
    <property type="match status" value="1"/>
</dbReference>
<comment type="caution">
    <text evidence="3">The sequence shown here is derived from an EMBL/GenBank/DDBJ whole genome shotgun (WGS) entry which is preliminary data.</text>
</comment>
<gene>
    <name evidence="3" type="ORF">OWR29_23330</name>
</gene>
<evidence type="ECO:0000256" key="1">
    <source>
        <dbReference type="ARBA" id="ARBA00022857"/>
    </source>
</evidence>
<reference evidence="3" key="1">
    <citation type="submission" date="2022-11" db="EMBL/GenBank/DDBJ databases">
        <authorList>
            <person name="Somphong A."/>
            <person name="Phongsopitanun W."/>
        </authorList>
    </citation>
    <scope>NUCLEOTIDE SEQUENCE</scope>
    <source>
        <strain evidence="3">Pm04-4</strain>
    </source>
</reference>
<dbReference type="RefSeq" id="WP_267565298.1">
    <property type="nucleotide sequence ID" value="NZ_JAPNTZ010000008.1"/>
</dbReference>
<organism evidence="3 4">
    <name type="scientific">Paractinoplanes pyxinae</name>
    <dbReference type="NCBI Taxonomy" id="2997416"/>
    <lineage>
        <taxon>Bacteria</taxon>
        <taxon>Bacillati</taxon>
        <taxon>Actinomycetota</taxon>
        <taxon>Actinomycetes</taxon>
        <taxon>Micromonosporales</taxon>
        <taxon>Micromonosporaceae</taxon>
        <taxon>Paractinoplanes</taxon>
    </lineage>
</organism>
<evidence type="ECO:0000313" key="4">
    <source>
        <dbReference type="Proteomes" id="UP001151002"/>
    </source>
</evidence>
<dbReference type="PANTHER" id="PTHR42748:SF3">
    <property type="entry name" value="BLL4366 PROTEIN"/>
    <property type="match status" value="1"/>
</dbReference>
<feature type="domain" description="NAD(P)-binding" evidence="2">
    <location>
        <begin position="7"/>
        <end position="176"/>
    </location>
</feature>
<keyword evidence="1" id="KW-0521">NADP</keyword>
<dbReference type="Pfam" id="PF13460">
    <property type="entry name" value="NAD_binding_10"/>
    <property type="match status" value="1"/>
</dbReference>
<dbReference type="Proteomes" id="UP001151002">
    <property type="component" value="Unassembled WGS sequence"/>
</dbReference>
<dbReference type="InterPro" id="IPR016040">
    <property type="entry name" value="NAD(P)-bd_dom"/>
</dbReference>
<dbReference type="PANTHER" id="PTHR42748">
    <property type="entry name" value="NITROGEN METABOLITE REPRESSION PROTEIN NMRA FAMILY MEMBER"/>
    <property type="match status" value="1"/>
</dbReference>
<accession>A0ABT4B378</accession>
<dbReference type="SUPFAM" id="SSF51735">
    <property type="entry name" value="NAD(P)-binding Rossmann-fold domains"/>
    <property type="match status" value="1"/>
</dbReference>
<proteinExistence type="predicted"/>
<sequence>MKVVVVGGSGLIGRKLVGLLAAGGHEAVPVSKSTGVDVITGEGLAEAFRGADVVVDVTNAPSWGDDEVLAFFSTSARNLAAAEQQAGVRHHLALTIVNAETMPDSGYMRAKVAQERIIIESGVPYTIVRATQFHEFVSMIADAGTSGDEVRVTTAAFQPVAAGDVAALLAELVDQPPLNGIVNLGGPEVQPMSTFVQRFLEATGDTRTVIPDAAAGYFGAKVDDSSLTTRDGARIGATAF</sequence>
<evidence type="ECO:0000313" key="3">
    <source>
        <dbReference type="EMBL" id="MCY1140941.1"/>
    </source>
</evidence>